<keyword evidence="3" id="KW-0804">Transcription</keyword>
<dbReference type="Pfam" id="PF12852">
    <property type="entry name" value="Cupin_6"/>
    <property type="match status" value="1"/>
</dbReference>
<dbReference type="PROSITE" id="PS00041">
    <property type="entry name" value="HTH_ARAC_FAMILY_1"/>
    <property type="match status" value="1"/>
</dbReference>
<evidence type="ECO:0000256" key="1">
    <source>
        <dbReference type="ARBA" id="ARBA00023015"/>
    </source>
</evidence>
<dbReference type="InterPro" id="IPR018060">
    <property type="entry name" value="HTH_AraC"/>
</dbReference>
<evidence type="ECO:0000256" key="2">
    <source>
        <dbReference type="ARBA" id="ARBA00023125"/>
    </source>
</evidence>
<name>A0A2S7K007_9PROT</name>
<dbReference type="InterPro" id="IPR009057">
    <property type="entry name" value="Homeodomain-like_sf"/>
</dbReference>
<evidence type="ECO:0000313" key="5">
    <source>
        <dbReference type="EMBL" id="PQA85801.1"/>
    </source>
</evidence>
<dbReference type="PROSITE" id="PS01124">
    <property type="entry name" value="HTH_ARAC_FAMILY_2"/>
    <property type="match status" value="1"/>
</dbReference>
<dbReference type="Pfam" id="PF12833">
    <property type="entry name" value="HTH_18"/>
    <property type="match status" value="1"/>
</dbReference>
<organism evidence="5 6">
    <name type="scientific">Hyphococcus luteus</name>
    <dbReference type="NCBI Taxonomy" id="2058213"/>
    <lineage>
        <taxon>Bacteria</taxon>
        <taxon>Pseudomonadati</taxon>
        <taxon>Pseudomonadota</taxon>
        <taxon>Alphaproteobacteria</taxon>
        <taxon>Parvularculales</taxon>
        <taxon>Parvularculaceae</taxon>
        <taxon>Hyphococcus</taxon>
    </lineage>
</organism>
<dbReference type="InterPro" id="IPR018062">
    <property type="entry name" value="HTH_AraC-typ_CS"/>
</dbReference>
<keyword evidence="2" id="KW-0238">DNA-binding</keyword>
<protein>
    <submittedName>
        <fullName evidence="5">AraC family transcriptional regulator</fullName>
    </submittedName>
</protein>
<dbReference type="AlphaFoldDB" id="A0A2S7K007"/>
<dbReference type="InterPro" id="IPR011051">
    <property type="entry name" value="RmlC_Cupin_sf"/>
</dbReference>
<dbReference type="GO" id="GO:0043565">
    <property type="term" value="F:sequence-specific DNA binding"/>
    <property type="evidence" value="ECO:0007669"/>
    <property type="project" value="InterPro"/>
</dbReference>
<evidence type="ECO:0000259" key="4">
    <source>
        <dbReference type="PROSITE" id="PS01124"/>
    </source>
</evidence>
<dbReference type="SUPFAM" id="SSF46689">
    <property type="entry name" value="Homeodomain-like"/>
    <property type="match status" value="2"/>
</dbReference>
<dbReference type="SMART" id="SM00342">
    <property type="entry name" value="HTH_ARAC"/>
    <property type="match status" value="1"/>
</dbReference>
<dbReference type="InterPro" id="IPR032783">
    <property type="entry name" value="AraC_lig"/>
</dbReference>
<dbReference type="PANTHER" id="PTHR46796:SF7">
    <property type="entry name" value="ARAC FAMILY TRANSCRIPTIONAL REGULATOR"/>
    <property type="match status" value="1"/>
</dbReference>
<keyword evidence="1" id="KW-0805">Transcription regulation</keyword>
<evidence type="ECO:0000313" key="6">
    <source>
        <dbReference type="Proteomes" id="UP000239504"/>
    </source>
</evidence>
<dbReference type="PANTHER" id="PTHR46796">
    <property type="entry name" value="HTH-TYPE TRANSCRIPTIONAL ACTIVATOR RHAS-RELATED"/>
    <property type="match status" value="1"/>
</dbReference>
<feature type="domain" description="HTH araC/xylS-type" evidence="4">
    <location>
        <begin position="208"/>
        <end position="306"/>
    </location>
</feature>
<dbReference type="EMBL" id="PJCH01000016">
    <property type="protein sequence ID" value="PQA85801.1"/>
    <property type="molecule type" value="Genomic_DNA"/>
</dbReference>
<dbReference type="Gene3D" id="1.10.10.60">
    <property type="entry name" value="Homeodomain-like"/>
    <property type="match status" value="2"/>
</dbReference>
<keyword evidence="6" id="KW-1185">Reference proteome</keyword>
<proteinExistence type="predicted"/>
<dbReference type="Proteomes" id="UP000239504">
    <property type="component" value="Unassembled WGS sequence"/>
</dbReference>
<dbReference type="OrthoDB" id="9802263at2"/>
<evidence type="ECO:0000256" key="3">
    <source>
        <dbReference type="ARBA" id="ARBA00023163"/>
    </source>
</evidence>
<dbReference type="InterPro" id="IPR050204">
    <property type="entry name" value="AraC_XylS_family_regulators"/>
</dbReference>
<accession>A0A2S7K007</accession>
<gene>
    <name evidence="5" type="ORF">CW354_19845</name>
</gene>
<dbReference type="SUPFAM" id="SSF51182">
    <property type="entry name" value="RmlC-like cupins"/>
    <property type="match status" value="1"/>
</dbReference>
<comment type="caution">
    <text evidence="5">The sequence shown here is derived from an EMBL/GenBank/DDBJ whole genome shotgun (WGS) entry which is preliminary data.</text>
</comment>
<dbReference type="Gene3D" id="2.60.120.10">
    <property type="entry name" value="Jelly Rolls"/>
    <property type="match status" value="1"/>
</dbReference>
<dbReference type="GO" id="GO:0003700">
    <property type="term" value="F:DNA-binding transcription factor activity"/>
    <property type="evidence" value="ECO:0007669"/>
    <property type="project" value="InterPro"/>
</dbReference>
<reference evidence="5 6" key="1">
    <citation type="submission" date="2017-12" db="EMBL/GenBank/DDBJ databases">
        <authorList>
            <person name="Hurst M.R.H."/>
        </authorList>
    </citation>
    <scope>NUCLEOTIDE SEQUENCE [LARGE SCALE GENOMIC DNA]</scope>
    <source>
        <strain evidence="5 6">SY-3-19</strain>
    </source>
</reference>
<dbReference type="InterPro" id="IPR014710">
    <property type="entry name" value="RmlC-like_jellyroll"/>
</dbReference>
<sequence length="308" mass="32861">MDVLDDILATLALKGALYFRTQFSAPWATTVPELKGAARFHLIVEGQCHVSVAGGATLTLGAGDLILIPAGRSHILADPPVNSAPPLETVLKDAGYDGEGVFVAGGDDGAAATQMICGHYTFRDGADHPLLRALPAQLVFSAADRMRAPWLDEILRLLARRVFEAGPGAGAAVTRLSEAAFVEMVRAGAEGAPEMKPVLAALADRQIGRTLSLMHARPHEIWTVEGLAGEAGMSRSRYAEKFRALIGMSPLAYLSEWRLQKALALLDNHQCTIQQAAAESGYRSPAAFTRAFTAKFGASPTAYRRQRA</sequence>